<dbReference type="NCBIfam" id="NF005987">
    <property type="entry name" value="PRK08097.1"/>
    <property type="match status" value="1"/>
</dbReference>
<evidence type="ECO:0000256" key="8">
    <source>
        <dbReference type="SAM" id="SignalP"/>
    </source>
</evidence>
<dbReference type="GO" id="GO:0003911">
    <property type="term" value="F:DNA ligase (NAD+) activity"/>
    <property type="evidence" value="ECO:0007669"/>
    <property type="project" value="UniProtKB-UniRule"/>
</dbReference>
<dbReference type="PANTHER" id="PTHR47810">
    <property type="entry name" value="DNA LIGASE"/>
    <property type="match status" value="1"/>
</dbReference>
<evidence type="ECO:0000256" key="2">
    <source>
        <dbReference type="ARBA" id="ARBA00022705"/>
    </source>
</evidence>
<evidence type="ECO:0000313" key="11">
    <source>
        <dbReference type="Proteomes" id="UP000011700"/>
    </source>
</evidence>
<dbReference type="Pfam" id="PF14520">
    <property type="entry name" value="HHH_5"/>
    <property type="match status" value="1"/>
</dbReference>
<feature type="chain" id="PRO_5004028426" description="DNA ligase B" evidence="8">
    <location>
        <begin position="22"/>
        <end position="557"/>
    </location>
</feature>
<dbReference type="PATRIC" id="fig|1212548.4.peg.2614"/>
<evidence type="ECO:0000256" key="3">
    <source>
        <dbReference type="ARBA" id="ARBA00022763"/>
    </source>
</evidence>
<dbReference type="PANTHER" id="PTHR47810:SF1">
    <property type="entry name" value="DNA LIGASE B"/>
    <property type="match status" value="1"/>
</dbReference>
<comment type="function">
    <text evidence="7">Catalyzes the formation of phosphodiester linkages between 5'-phosphoryl and 3'-hydroxyl groups in double-stranded DNA using NAD as a coenzyme and as the energy source for the reaction.</text>
</comment>
<dbReference type="InterPro" id="IPR050326">
    <property type="entry name" value="NAD_dep_DNA_ligaseB"/>
</dbReference>
<dbReference type="Pfam" id="PF01653">
    <property type="entry name" value="DNA_ligase_aden"/>
    <property type="match status" value="1"/>
</dbReference>
<evidence type="ECO:0000256" key="5">
    <source>
        <dbReference type="ARBA" id="ARBA00023204"/>
    </source>
</evidence>
<reference evidence="10 11" key="1">
    <citation type="journal article" date="2013" name="Genome Announc.">
        <title>Draft Genome of Pseudomonas stutzeri Strain NF13, a Nitrogen Fixer Isolated from the Galapagos Rift Hydrothermal Vent.</title>
        <authorList>
            <person name="Pena A."/>
            <person name="Busquets A."/>
            <person name="Gomila M."/>
            <person name="Mayol J."/>
            <person name="Bosch R."/>
            <person name="Nogales B."/>
            <person name="Garcia-Valdes E."/>
            <person name="Bennasar A."/>
            <person name="Lalucat J."/>
        </authorList>
    </citation>
    <scope>NUCLEOTIDE SEQUENCE [LARGE SCALE GENOMIC DNA]</scope>
    <source>
        <strain evidence="10 11">NF13</strain>
    </source>
</reference>
<dbReference type="InterPro" id="IPR012340">
    <property type="entry name" value="NA-bd_OB-fold"/>
</dbReference>
<dbReference type="Proteomes" id="UP000011700">
    <property type="component" value="Unassembled WGS sequence"/>
</dbReference>
<dbReference type="InterPro" id="IPR020923">
    <property type="entry name" value="DNA_ligase_B"/>
</dbReference>
<keyword evidence="5 7" id="KW-0234">DNA repair</keyword>
<dbReference type="InterPro" id="IPR013840">
    <property type="entry name" value="DNAligase_N"/>
</dbReference>
<dbReference type="Gene3D" id="1.10.287.610">
    <property type="entry name" value="Helix hairpin bin"/>
    <property type="match status" value="1"/>
</dbReference>
<dbReference type="HAMAP" id="MF_01587">
    <property type="entry name" value="DNA_ligase_B"/>
    <property type="match status" value="1"/>
</dbReference>
<dbReference type="EMBL" id="AOBS01000056">
    <property type="protein sequence ID" value="EMD99428.1"/>
    <property type="molecule type" value="Genomic_DNA"/>
</dbReference>
<dbReference type="SUPFAM" id="SSF50249">
    <property type="entry name" value="Nucleic acid-binding proteins"/>
    <property type="match status" value="1"/>
</dbReference>
<dbReference type="InterPro" id="IPR004150">
    <property type="entry name" value="NAD_DNA_ligase_OB"/>
</dbReference>
<dbReference type="eggNOG" id="COG0272">
    <property type="taxonomic scope" value="Bacteria"/>
</dbReference>
<keyword evidence="3 7" id="KW-0227">DNA damage</keyword>
<feature type="signal peptide" evidence="8">
    <location>
        <begin position="1"/>
        <end position="21"/>
    </location>
</feature>
<comment type="similarity">
    <text evidence="7">Belongs to the NAD-dependent DNA ligase family. LigB subfamily.</text>
</comment>
<dbReference type="InterPro" id="IPR010994">
    <property type="entry name" value="RuvA_2-like"/>
</dbReference>
<keyword evidence="1 7" id="KW-0436">Ligase</keyword>
<dbReference type="AlphaFoldDB" id="M2VIF8"/>
<evidence type="ECO:0000259" key="9">
    <source>
        <dbReference type="SMART" id="SM00532"/>
    </source>
</evidence>
<comment type="caution">
    <text evidence="10">The sequence shown here is derived from an EMBL/GenBank/DDBJ whole genome shotgun (WGS) entry which is preliminary data.</text>
</comment>
<keyword evidence="8" id="KW-0732">Signal</keyword>
<dbReference type="SUPFAM" id="SSF47781">
    <property type="entry name" value="RuvA domain 2-like"/>
    <property type="match status" value="1"/>
</dbReference>
<dbReference type="SUPFAM" id="SSF56091">
    <property type="entry name" value="DNA ligase/mRNA capping enzyme, catalytic domain"/>
    <property type="match status" value="1"/>
</dbReference>
<dbReference type="EC" id="6.5.1.2" evidence="7"/>
<dbReference type="Gene3D" id="1.10.150.20">
    <property type="entry name" value="5' to 3' exonuclease, C-terminal subdomain"/>
    <property type="match status" value="1"/>
</dbReference>
<accession>M2VIF8</accession>
<dbReference type="GO" id="GO:0006281">
    <property type="term" value="P:DNA repair"/>
    <property type="evidence" value="ECO:0007669"/>
    <property type="project" value="UniProtKB-KW"/>
</dbReference>
<evidence type="ECO:0000256" key="4">
    <source>
        <dbReference type="ARBA" id="ARBA00023027"/>
    </source>
</evidence>
<protein>
    <recommendedName>
        <fullName evidence="7">DNA ligase B</fullName>
        <ecNumber evidence="7">6.5.1.2</ecNumber>
    </recommendedName>
    <alternativeName>
        <fullName evidence="7">Polydeoxyribonucleotide synthase [NAD(+)] B</fullName>
    </alternativeName>
</protein>
<dbReference type="InterPro" id="IPR013839">
    <property type="entry name" value="DNAligase_adenylation"/>
</dbReference>
<gene>
    <name evidence="7 10" type="primary">ligB</name>
    <name evidence="10" type="ORF">B381_13361</name>
</gene>
<dbReference type="SMART" id="SM00532">
    <property type="entry name" value="LIGANc"/>
    <property type="match status" value="1"/>
</dbReference>
<evidence type="ECO:0000313" key="10">
    <source>
        <dbReference type="EMBL" id="EMD99428.1"/>
    </source>
</evidence>
<dbReference type="Pfam" id="PF03120">
    <property type="entry name" value="OB_DNA_ligase"/>
    <property type="match status" value="1"/>
</dbReference>
<evidence type="ECO:0000256" key="7">
    <source>
        <dbReference type="HAMAP-Rule" id="MF_01587"/>
    </source>
</evidence>
<keyword evidence="2 7" id="KW-0235">DNA replication</keyword>
<keyword evidence="4 7" id="KW-0520">NAD</keyword>
<sequence length="557" mass="61985">MLAMQRLIALSLCLFSPLCFAVCPAWNAVRAQQEITSLQRQLQHWDEAYHRRGLSLVDDEIYDQSRARLHDWQRCFPGTVAARDPLAGAGGPVRHPVMQTGLTKLADEQAVAAWIERREDLWIQPKVDGVAVSLVYRDGLLQQAVSRGDGHSGQDWTAHVRQLPAVPSRLAEPGEVILQGELYWRLEQHVQATHGSAGARSRVAGAMASNRLDTDTAAQIGLFVWDWPNGPEQIDLRLQRLAAMGFIDSQRFSLPLPDLAQARHWREQWYRQPLPFATDGVVLRQGTRPPAERWQAEPHWAAAWKHPLRKAVSEVRAVEFRIGRTGRITPMLQLVPVQLDDRRIRTLSLGSLERWRALDVRPGDQIAVALAGHSIPQLDSVVWRSAERAAVVAPDPSQYHAHSCWRPTPGCEQQFIARLVWLSGKPGLGLPGVGQGNWQTLLDAGLLPDLLAWLELDAETLQQVPGIGKARASKLVASFALARQKPASQWLKALGMPVNLPLAVQSDWNALAARSVAQWQAEPGVGKARAEQLYAFFHAPELQLLRHRLRAVGVSGF</sequence>
<feature type="active site" description="N6-AMP-lysine intermediate" evidence="7">
    <location>
        <position position="126"/>
    </location>
</feature>
<dbReference type="Gene3D" id="3.30.470.30">
    <property type="entry name" value="DNA ligase/mRNA capping enzyme"/>
    <property type="match status" value="1"/>
</dbReference>
<organism evidence="10 11">
    <name type="scientific">Stutzerimonas stutzeri NF13</name>
    <dbReference type="NCBI Taxonomy" id="1212548"/>
    <lineage>
        <taxon>Bacteria</taxon>
        <taxon>Pseudomonadati</taxon>
        <taxon>Pseudomonadota</taxon>
        <taxon>Gammaproteobacteria</taxon>
        <taxon>Pseudomonadales</taxon>
        <taxon>Pseudomonadaceae</taxon>
        <taxon>Stutzerimonas</taxon>
    </lineage>
</organism>
<dbReference type="Gene3D" id="2.40.50.140">
    <property type="entry name" value="Nucleic acid-binding proteins"/>
    <property type="match status" value="1"/>
</dbReference>
<feature type="domain" description="NAD-dependent DNA ligase N-terminal" evidence="9">
    <location>
        <begin position="30"/>
        <end position="427"/>
    </location>
</feature>
<evidence type="ECO:0000256" key="6">
    <source>
        <dbReference type="ARBA" id="ARBA00034005"/>
    </source>
</evidence>
<proteinExistence type="inferred from homology"/>
<name>M2VIF8_STUST</name>
<evidence type="ECO:0000256" key="1">
    <source>
        <dbReference type="ARBA" id="ARBA00022598"/>
    </source>
</evidence>
<dbReference type="GO" id="GO:0006260">
    <property type="term" value="P:DNA replication"/>
    <property type="evidence" value="ECO:0007669"/>
    <property type="project" value="UniProtKB-KW"/>
</dbReference>
<comment type="catalytic activity">
    <reaction evidence="6 7">
        <text>NAD(+) + (deoxyribonucleotide)n-3'-hydroxyl + 5'-phospho-(deoxyribonucleotide)m = (deoxyribonucleotide)n+m + AMP + beta-nicotinamide D-nucleotide.</text>
        <dbReference type="EC" id="6.5.1.2"/>
    </reaction>
</comment>